<evidence type="ECO:0000313" key="3">
    <source>
        <dbReference type="Proteomes" id="UP001219037"/>
    </source>
</evidence>
<dbReference type="Gene3D" id="3.90.190.10">
    <property type="entry name" value="Protein tyrosine phosphatase superfamily"/>
    <property type="match status" value="1"/>
</dbReference>
<dbReference type="PROSITE" id="PS00383">
    <property type="entry name" value="TYR_PHOSPHATASE_1"/>
    <property type="match status" value="1"/>
</dbReference>
<dbReference type="Proteomes" id="UP001219037">
    <property type="component" value="Chromosome"/>
</dbReference>
<gene>
    <name evidence="2" type="ORF">P8192_10765</name>
</gene>
<sequence length="246" mass="26116">MTSPSDGASMPPAIANLRAIPGIGAPRIFRSSALCSLSAAAREELRRLDLAAVIDLRERGEITEAPDEIETATPGTAWINIPLYQGPVPMSTPIEQVYRDLLVHRRPQLCAAVSAVARYASAGVLMHCKAGKDRTGLVAGLVLEAAGVARELIVDDYALSETALSAHYRDQVLAMVHTAELDDDAAAAARQLHLQSPPAALRSALDMLDRDYGSVTDYLRTGGVATAEIDVLRAQLNPAAPQEEAS</sequence>
<dbReference type="Pfam" id="PF13350">
    <property type="entry name" value="Y_phosphatase3"/>
    <property type="match status" value="1"/>
</dbReference>
<dbReference type="InterPro" id="IPR029021">
    <property type="entry name" value="Prot-tyrosine_phosphatase-like"/>
</dbReference>
<keyword evidence="2" id="KW-0378">Hydrolase</keyword>
<proteinExistence type="inferred from homology"/>
<reference evidence="2 3" key="1">
    <citation type="submission" date="2023-04" db="EMBL/GenBank/DDBJ databases">
        <title>Funneling lignin-derived compounds into biodiesel using alkali-halophilic Citricoccus sp. P2.</title>
        <authorList>
            <person name="Luo C.-B."/>
        </authorList>
    </citation>
    <scope>NUCLEOTIDE SEQUENCE [LARGE SCALE GENOMIC DNA]</scope>
    <source>
        <strain evidence="2 3">P2</strain>
    </source>
</reference>
<accession>A0ABY8H5B9</accession>
<name>A0ABY8H5B9_9MICC</name>
<organism evidence="2 3">
    <name type="scientific">Citricoccus muralis</name>
    <dbReference type="NCBI Taxonomy" id="169134"/>
    <lineage>
        <taxon>Bacteria</taxon>
        <taxon>Bacillati</taxon>
        <taxon>Actinomycetota</taxon>
        <taxon>Actinomycetes</taxon>
        <taxon>Micrococcales</taxon>
        <taxon>Micrococcaceae</taxon>
        <taxon>Citricoccus</taxon>
    </lineage>
</organism>
<dbReference type="SUPFAM" id="SSF52799">
    <property type="entry name" value="(Phosphotyrosine protein) phosphatases II"/>
    <property type="match status" value="1"/>
</dbReference>
<dbReference type="InterPro" id="IPR016130">
    <property type="entry name" value="Tyr_Pase_AS"/>
</dbReference>
<keyword evidence="3" id="KW-1185">Reference proteome</keyword>
<dbReference type="PANTHER" id="PTHR31126">
    <property type="entry name" value="TYROSINE-PROTEIN PHOSPHATASE"/>
    <property type="match status" value="1"/>
</dbReference>
<comment type="similarity">
    <text evidence="1">Belongs to the protein-tyrosine phosphatase family.</text>
</comment>
<dbReference type="PANTHER" id="PTHR31126:SF1">
    <property type="entry name" value="TYROSINE SPECIFIC PROTEIN PHOSPHATASES DOMAIN-CONTAINING PROTEIN"/>
    <property type="match status" value="1"/>
</dbReference>
<evidence type="ECO:0000313" key="2">
    <source>
        <dbReference type="EMBL" id="WFP15873.1"/>
    </source>
</evidence>
<dbReference type="GO" id="GO:0004725">
    <property type="term" value="F:protein tyrosine phosphatase activity"/>
    <property type="evidence" value="ECO:0007669"/>
    <property type="project" value="UniProtKB-EC"/>
</dbReference>
<evidence type="ECO:0000256" key="1">
    <source>
        <dbReference type="ARBA" id="ARBA00009580"/>
    </source>
</evidence>
<dbReference type="EMBL" id="CP121252">
    <property type="protein sequence ID" value="WFP15873.1"/>
    <property type="molecule type" value="Genomic_DNA"/>
</dbReference>
<protein>
    <submittedName>
        <fullName evidence="2">Tyrosine-protein phosphatase</fullName>
        <ecNumber evidence="2">3.1.3.48</ecNumber>
    </submittedName>
</protein>
<dbReference type="EC" id="3.1.3.48" evidence="2"/>
<dbReference type="InterPro" id="IPR026893">
    <property type="entry name" value="Tyr/Ser_Pase_IphP-type"/>
</dbReference>
<dbReference type="RefSeq" id="WP_278156941.1">
    <property type="nucleotide sequence ID" value="NZ_CP121252.1"/>
</dbReference>